<dbReference type="InterPro" id="IPR029044">
    <property type="entry name" value="Nucleotide-diphossugar_trans"/>
</dbReference>
<comment type="similarity">
    <text evidence="2 9">Belongs to the chondroitin N-acetylgalactosaminyltransferase family.</text>
</comment>
<evidence type="ECO:0000256" key="9">
    <source>
        <dbReference type="RuleBase" id="RU364016"/>
    </source>
</evidence>
<evidence type="ECO:0000256" key="8">
    <source>
        <dbReference type="ARBA" id="ARBA00023136"/>
    </source>
</evidence>
<dbReference type="InterPro" id="IPR051227">
    <property type="entry name" value="CS_glycosyltransferase"/>
</dbReference>
<dbReference type="EC" id="2.4.1.-" evidence="9"/>
<dbReference type="SUPFAM" id="SSF53448">
    <property type="entry name" value="Nucleotide-diphospho-sugar transferases"/>
    <property type="match status" value="1"/>
</dbReference>
<evidence type="ECO:0000256" key="3">
    <source>
        <dbReference type="ARBA" id="ARBA00022679"/>
    </source>
</evidence>
<protein>
    <recommendedName>
        <fullName evidence="9">Hexosyltransferase</fullName>
        <ecNumber evidence="9">2.4.1.-</ecNumber>
    </recommendedName>
</protein>
<dbReference type="InterPro" id="IPR008428">
    <property type="entry name" value="Chond_GalNAc"/>
</dbReference>
<dbReference type="PANTHER" id="PTHR12369">
    <property type="entry name" value="CHONDROITIN SYNTHASE"/>
    <property type="match status" value="1"/>
</dbReference>
<proteinExistence type="inferred from homology"/>
<evidence type="ECO:0000313" key="10">
    <source>
        <dbReference type="EMBL" id="KAF6019512.1"/>
    </source>
</evidence>
<evidence type="ECO:0000256" key="1">
    <source>
        <dbReference type="ARBA" id="ARBA00004447"/>
    </source>
</evidence>
<evidence type="ECO:0000256" key="5">
    <source>
        <dbReference type="ARBA" id="ARBA00022968"/>
    </source>
</evidence>
<accession>A0A7J7J012</accession>
<keyword evidence="6" id="KW-1133">Transmembrane helix</keyword>
<dbReference type="OrthoDB" id="431432at2759"/>
<dbReference type="GO" id="GO:0032580">
    <property type="term" value="C:Golgi cisterna membrane"/>
    <property type="evidence" value="ECO:0007669"/>
    <property type="project" value="UniProtKB-SubCell"/>
</dbReference>
<comment type="caution">
    <text evidence="10">The sequence shown here is derived from an EMBL/GenBank/DDBJ whole genome shotgun (WGS) entry which is preliminary data.</text>
</comment>
<keyword evidence="3 9" id="KW-0808">Transferase</keyword>
<evidence type="ECO:0000313" key="11">
    <source>
        <dbReference type="Proteomes" id="UP000593567"/>
    </source>
</evidence>
<dbReference type="AlphaFoldDB" id="A0A7J7J012"/>
<keyword evidence="8" id="KW-0472">Membrane</keyword>
<keyword evidence="4" id="KW-0812">Transmembrane</keyword>
<keyword evidence="7 9" id="KW-0333">Golgi apparatus</keyword>
<dbReference type="Gene3D" id="3.90.550.10">
    <property type="entry name" value="Spore Coat Polysaccharide Biosynthesis Protein SpsA, Chain A"/>
    <property type="match status" value="1"/>
</dbReference>
<keyword evidence="11" id="KW-1185">Reference proteome</keyword>
<dbReference type="GO" id="GO:0047238">
    <property type="term" value="F:glucuronosyl-N-acetylgalactosaminyl-proteoglycan 4-beta-N-acetylgalactosaminyltransferase activity"/>
    <property type="evidence" value="ECO:0007669"/>
    <property type="project" value="TreeGrafter"/>
</dbReference>
<dbReference type="Proteomes" id="UP000593567">
    <property type="component" value="Unassembled WGS sequence"/>
</dbReference>
<organism evidence="10 11">
    <name type="scientific">Bugula neritina</name>
    <name type="common">Brown bryozoan</name>
    <name type="synonym">Sertularia neritina</name>
    <dbReference type="NCBI Taxonomy" id="10212"/>
    <lineage>
        <taxon>Eukaryota</taxon>
        <taxon>Metazoa</taxon>
        <taxon>Spiralia</taxon>
        <taxon>Lophotrochozoa</taxon>
        <taxon>Bryozoa</taxon>
        <taxon>Gymnolaemata</taxon>
        <taxon>Cheilostomatida</taxon>
        <taxon>Flustrina</taxon>
        <taxon>Buguloidea</taxon>
        <taxon>Bugulidae</taxon>
        <taxon>Bugula</taxon>
    </lineage>
</organism>
<name>A0A7J7J012_BUGNE</name>
<gene>
    <name evidence="10" type="ORF">EB796_022163</name>
</gene>
<dbReference type="Pfam" id="PF05679">
    <property type="entry name" value="CHGN"/>
    <property type="match status" value="1"/>
</dbReference>
<sequence>MKTDAIEGQSYISERHVPIFTRFDMWHQYQVSSTQNMDVRDKLNGLQRMCIDEVIDEAVTFINSTKWRRDHFTEGIYHTMPTLGTHYELNFLNDSNHRERVTLFRPEMPVIPLKSHPVDFSEKLNIVMPLSGRIDTFVLFLTHFEEILIKMKNRIFLTIVYFGKSMQDLLNVFQPFIAKHRFRSHHIQLVTDRNFSRAYALDLGIKSWKGKQDPIVFLCDVDIIFSQEFVDRCMTYPQKKSRVYYPIVFSLYNPKVLEAYFNQKLTKLSDKLKVSSDYGLWRSFGFGMACIYRSDYLNIGGFETGIKEWGEEDVLLYKKFAQSKITVIRAPDPNIFHLWHHKHCDQSLSDQHYKSCIKSKTYNEGSHMQLGYLVLKEDINQDRPYKRRLH</sequence>
<evidence type="ECO:0000256" key="4">
    <source>
        <dbReference type="ARBA" id="ARBA00022692"/>
    </source>
</evidence>
<keyword evidence="5 9" id="KW-0735">Signal-anchor</keyword>
<reference evidence="10" key="1">
    <citation type="submission" date="2020-06" db="EMBL/GenBank/DDBJ databases">
        <title>Draft genome of Bugula neritina, a colonial animal packing powerful symbionts and potential medicines.</title>
        <authorList>
            <person name="Rayko M."/>
        </authorList>
    </citation>
    <scope>NUCLEOTIDE SEQUENCE [LARGE SCALE GENOMIC DNA]</scope>
    <source>
        <strain evidence="10">Kwan_BN1</strain>
    </source>
</reference>
<evidence type="ECO:0000256" key="7">
    <source>
        <dbReference type="ARBA" id="ARBA00023034"/>
    </source>
</evidence>
<dbReference type="PANTHER" id="PTHR12369:SF45">
    <property type="entry name" value="HEXOSYLTRANSFERASE"/>
    <property type="match status" value="1"/>
</dbReference>
<evidence type="ECO:0000256" key="2">
    <source>
        <dbReference type="ARBA" id="ARBA00009239"/>
    </source>
</evidence>
<dbReference type="EMBL" id="VXIV02003223">
    <property type="protein sequence ID" value="KAF6019512.1"/>
    <property type="molecule type" value="Genomic_DNA"/>
</dbReference>
<evidence type="ECO:0000256" key="6">
    <source>
        <dbReference type="ARBA" id="ARBA00022989"/>
    </source>
</evidence>
<comment type="subcellular location">
    <subcellularLocation>
        <location evidence="1 9">Golgi apparatus</location>
        <location evidence="1 9">Golgi stack membrane</location>
        <topology evidence="1 9">Single-pass type II membrane protein</topology>
    </subcellularLocation>
</comment>